<evidence type="ECO:0000256" key="2">
    <source>
        <dbReference type="HAMAP-Rule" id="MF_01113"/>
    </source>
</evidence>
<dbReference type="EC" id="2.7.7.7" evidence="2"/>
<keyword evidence="2" id="KW-0239">DNA-directed DNA polymerase</keyword>
<comment type="function">
    <text evidence="2">Poorly processive, error-prone DNA polymerase involved in untargeted mutagenesis. Copies undamaged DNA at stalled replication forks, which arise in vivo from mismatched or misaligned primer ends. These misaligned primers can be extended by PolIV. Exhibits no 3'-5' exonuclease (proofreading) activity. May be involved in translesional synthesis, in conjunction with the beta clamp from PolIII.</text>
</comment>
<dbReference type="PROSITE" id="PS50173">
    <property type="entry name" value="UMUC"/>
    <property type="match status" value="1"/>
</dbReference>
<dbReference type="Pfam" id="PF00817">
    <property type="entry name" value="IMS"/>
    <property type="match status" value="1"/>
</dbReference>
<dbReference type="GO" id="GO:0000287">
    <property type="term" value="F:magnesium ion binding"/>
    <property type="evidence" value="ECO:0007669"/>
    <property type="project" value="UniProtKB-UniRule"/>
</dbReference>
<dbReference type="Pfam" id="PF11799">
    <property type="entry name" value="IMS_C"/>
    <property type="match status" value="1"/>
</dbReference>
<keyword evidence="2" id="KW-0238">DNA-binding</keyword>
<reference evidence="4" key="1">
    <citation type="submission" date="2020-09" db="EMBL/GenBank/DDBJ databases">
        <title>A novel bacterium of genus Paenibacillus, isolated from South China Sea.</title>
        <authorList>
            <person name="Huang H."/>
            <person name="Mo K."/>
            <person name="Hu Y."/>
        </authorList>
    </citation>
    <scope>NUCLEOTIDE SEQUENCE</scope>
    <source>
        <strain evidence="4">IB182493</strain>
    </source>
</reference>
<evidence type="ECO:0000256" key="1">
    <source>
        <dbReference type="ARBA" id="ARBA00010945"/>
    </source>
</evidence>
<keyword evidence="2" id="KW-0808">Transferase</keyword>
<keyword evidence="2" id="KW-0235">DNA replication</keyword>
<feature type="binding site" evidence="2">
    <location>
        <position position="20"/>
    </location>
    <ligand>
        <name>Mg(2+)</name>
        <dbReference type="ChEBI" id="CHEBI:18420"/>
    </ligand>
</feature>
<gene>
    <name evidence="2" type="primary">dinB</name>
    <name evidence="4" type="ORF">IDH41_22860</name>
</gene>
<keyword evidence="2" id="KW-0548">Nucleotidyltransferase</keyword>
<dbReference type="PANTHER" id="PTHR11076">
    <property type="entry name" value="DNA REPAIR POLYMERASE UMUC / TRANSFERASE FAMILY MEMBER"/>
    <property type="match status" value="1"/>
</dbReference>
<dbReference type="HAMAP" id="MF_01113">
    <property type="entry name" value="DNApol_IV"/>
    <property type="match status" value="1"/>
</dbReference>
<feature type="domain" description="UmuC" evidence="3">
    <location>
        <begin position="16"/>
        <end position="201"/>
    </location>
</feature>
<dbReference type="NCBIfam" id="NF002848">
    <property type="entry name" value="PRK03103.1"/>
    <property type="match status" value="1"/>
</dbReference>
<feature type="binding site" evidence="2">
    <location>
        <position position="116"/>
    </location>
    <ligand>
        <name>Mg(2+)</name>
        <dbReference type="ChEBI" id="CHEBI:18420"/>
    </ligand>
</feature>
<dbReference type="InterPro" id="IPR043128">
    <property type="entry name" value="Rev_trsase/Diguanyl_cyclase"/>
</dbReference>
<protein>
    <recommendedName>
        <fullName evidence="2">DNA polymerase IV</fullName>
        <shortName evidence="2">Pol IV</shortName>
        <ecNumber evidence="2">2.7.7.7</ecNumber>
    </recommendedName>
</protein>
<keyword evidence="2" id="KW-0963">Cytoplasm</keyword>
<dbReference type="Gene3D" id="3.30.70.270">
    <property type="match status" value="1"/>
</dbReference>
<comment type="subunit">
    <text evidence="2">Monomer.</text>
</comment>
<dbReference type="GO" id="GO:0005829">
    <property type="term" value="C:cytosol"/>
    <property type="evidence" value="ECO:0007669"/>
    <property type="project" value="TreeGrafter"/>
</dbReference>
<dbReference type="EMBL" id="JACXIY010000030">
    <property type="protein sequence ID" value="MBD2871433.1"/>
    <property type="molecule type" value="Genomic_DNA"/>
</dbReference>
<dbReference type="PANTHER" id="PTHR11076:SF35">
    <property type="entry name" value="DNA REPAIR PROTEIN HOMOLOG YOBH"/>
    <property type="match status" value="1"/>
</dbReference>
<feature type="site" description="Substrate discrimination" evidence="2">
    <location>
        <position position="25"/>
    </location>
</feature>
<dbReference type="SUPFAM" id="SSF56672">
    <property type="entry name" value="DNA/RNA polymerases"/>
    <property type="match status" value="1"/>
</dbReference>
<dbReference type="GO" id="GO:0009432">
    <property type="term" value="P:SOS response"/>
    <property type="evidence" value="ECO:0007669"/>
    <property type="project" value="TreeGrafter"/>
</dbReference>
<dbReference type="InterPro" id="IPR001126">
    <property type="entry name" value="UmuC"/>
</dbReference>
<evidence type="ECO:0000259" key="3">
    <source>
        <dbReference type="PROSITE" id="PS50173"/>
    </source>
</evidence>
<dbReference type="GO" id="GO:0006281">
    <property type="term" value="P:DNA repair"/>
    <property type="evidence" value="ECO:0007669"/>
    <property type="project" value="UniProtKB-UniRule"/>
</dbReference>
<dbReference type="CDD" id="cd01700">
    <property type="entry name" value="PolY_Pol_V_umuC"/>
    <property type="match status" value="1"/>
</dbReference>
<dbReference type="Gene3D" id="1.10.150.20">
    <property type="entry name" value="5' to 3' exonuclease, C-terminal subdomain"/>
    <property type="match status" value="1"/>
</dbReference>
<accession>A0A927CRD4</accession>
<evidence type="ECO:0000313" key="4">
    <source>
        <dbReference type="EMBL" id="MBD2871433.1"/>
    </source>
</evidence>
<keyword evidence="2" id="KW-0234">DNA repair</keyword>
<keyword evidence="5" id="KW-1185">Reference proteome</keyword>
<comment type="cofactor">
    <cofactor evidence="2">
        <name>Mg(2+)</name>
        <dbReference type="ChEBI" id="CHEBI:18420"/>
    </cofactor>
    <text evidence="2">Binds 2 magnesium ions per subunit.</text>
</comment>
<dbReference type="Gene3D" id="3.40.1170.60">
    <property type="match status" value="1"/>
</dbReference>
<dbReference type="InterPro" id="IPR050116">
    <property type="entry name" value="DNA_polymerase-Y"/>
</dbReference>
<comment type="catalytic activity">
    <reaction evidence="2">
        <text>DNA(n) + a 2'-deoxyribonucleoside 5'-triphosphate = DNA(n+1) + diphosphate</text>
        <dbReference type="Rhea" id="RHEA:22508"/>
        <dbReference type="Rhea" id="RHEA-COMP:17339"/>
        <dbReference type="Rhea" id="RHEA-COMP:17340"/>
        <dbReference type="ChEBI" id="CHEBI:33019"/>
        <dbReference type="ChEBI" id="CHEBI:61560"/>
        <dbReference type="ChEBI" id="CHEBI:173112"/>
        <dbReference type="EC" id="2.7.7.7"/>
    </reaction>
</comment>
<proteinExistence type="inferred from homology"/>
<feature type="active site" evidence="2">
    <location>
        <position position="117"/>
    </location>
</feature>
<dbReference type="InterPro" id="IPR036775">
    <property type="entry name" value="DNA_pol_Y-fam_lit_finger_sf"/>
</dbReference>
<dbReference type="InterPro" id="IPR043502">
    <property type="entry name" value="DNA/RNA_pol_sf"/>
</dbReference>
<dbReference type="InterPro" id="IPR017961">
    <property type="entry name" value="DNA_pol_Y-fam_little_finger"/>
</dbReference>
<organism evidence="4 5">
    <name type="scientific">Paenibacillus arenilitoris</name>
    <dbReference type="NCBI Taxonomy" id="2772299"/>
    <lineage>
        <taxon>Bacteria</taxon>
        <taxon>Bacillati</taxon>
        <taxon>Bacillota</taxon>
        <taxon>Bacilli</taxon>
        <taxon>Bacillales</taxon>
        <taxon>Paenibacillaceae</taxon>
        <taxon>Paenibacillus</taxon>
    </lineage>
</organism>
<name>A0A927CRD4_9BACL</name>
<evidence type="ECO:0000313" key="5">
    <source>
        <dbReference type="Proteomes" id="UP000632125"/>
    </source>
</evidence>
<dbReference type="GO" id="GO:0042276">
    <property type="term" value="P:error-prone translesion synthesis"/>
    <property type="evidence" value="ECO:0007669"/>
    <property type="project" value="TreeGrafter"/>
</dbReference>
<keyword evidence="2" id="KW-0479">Metal-binding</keyword>
<dbReference type="GO" id="GO:0003887">
    <property type="term" value="F:DNA-directed DNA polymerase activity"/>
    <property type="evidence" value="ECO:0007669"/>
    <property type="project" value="UniProtKB-UniRule"/>
</dbReference>
<dbReference type="GO" id="GO:0003684">
    <property type="term" value="F:damaged DNA binding"/>
    <property type="evidence" value="ECO:0007669"/>
    <property type="project" value="InterPro"/>
</dbReference>
<dbReference type="RefSeq" id="WP_190865227.1">
    <property type="nucleotide sequence ID" value="NZ_JACXIY010000030.1"/>
</dbReference>
<dbReference type="Gene3D" id="3.30.1490.100">
    <property type="entry name" value="DNA polymerase, Y-family, little finger domain"/>
    <property type="match status" value="1"/>
</dbReference>
<dbReference type="Proteomes" id="UP000632125">
    <property type="component" value="Unassembled WGS sequence"/>
</dbReference>
<sequence length="430" mass="48357">MEVERRRGAAAPRRVVLLADCQSFYASVEKAERPEYKDKPVVVAGDPERRSGIILAACPIAKQFGVTTAERLGDSLAKCPDLVIIKPRMQLYIDVSMTITRIYQSFTDLVEPYSIDEQFLDVTGSLHLYGTPEALARMIQARIQEELGVYTRFGIAENKILAKTACDNYAKKNDSGIYVLPKEHLRETLWTLPIGKMFMVGSRMTRHFNAMGIDTIGKLAETPLEKLKQLMRRKFGKNSDINAELYWRIANGIDDSPVRPGTHEVAPQSVGHMMTLPRDYARLEEIKVVLLELTELVCQRCRGKGFMGHVVSVGCMGADYDRPSGFSRQMKMADPTNVTNQVYRAAVELLVRHWDGMPVRKVGVSLSQLSADDEYQLSLFDRDREKTMALERATDAIKRKYGDATILRAVSITPAGQAQHRARKIGGHYK</sequence>
<dbReference type="SUPFAM" id="SSF100879">
    <property type="entry name" value="Lesion bypass DNA polymerase (Y-family), little finger domain"/>
    <property type="match status" value="1"/>
</dbReference>
<dbReference type="GO" id="GO:0006261">
    <property type="term" value="P:DNA-templated DNA replication"/>
    <property type="evidence" value="ECO:0007669"/>
    <property type="project" value="UniProtKB-UniRule"/>
</dbReference>
<comment type="caution">
    <text evidence="4">The sequence shown here is derived from an EMBL/GenBank/DDBJ whole genome shotgun (WGS) entry which is preliminary data.</text>
</comment>
<dbReference type="AlphaFoldDB" id="A0A927CRD4"/>
<dbReference type="InterPro" id="IPR022880">
    <property type="entry name" value="DNApol_IV"/>
</dbReference>
<keyword evidence="2" id="KW-0515">Mutator protein</keyword>
<keyword evidence="2" id="KW-0460">Magnesium</keyword>
<keyword evidence="2" id="KW-0227">DNA damage</keyword>
<comment type="similarity">
    <text evidence="1 2">Belongs to the DNA polymerase type-Y family.</text>
</comment>
<comment type="subcellular location">
    <subcellularLocation>
        <location evidence="2">Cytoplasm</location>
    </subcellularLocation>
</comment>